<dbReference type="SUPFAM" id="SSF55961">
    <property type="entry name" value="Bet v1-like"/>
    <property type="match status" value="1"/>
</dbReference>
<sequence length="255" mass="28685">MRPVEEHVMSKEFEIAREFEVDATPEEVWEAVTAGTGGWLWPMEAPEPRVGGRGPFGSEVTAWDPPHRYTNRVEDVEGISEQTRNQLDYTIEPRDDGKRAWVRYVHSGIFVDDWDNQYDGAAKHTGFYLHTLRQYLTRFRGRTVTAFATFDAPETAGAPDALTTVGRALGLADDTAEEARVQVKGPDGQLLDAVVDYRDPYFIGLRTDDALIRFFGRNHWGYRVGMSVHDFAPGADAGTDENAWQGWLNGVFSQP</sequence>
<organism evidence="1 2">
    <name type="scientific">Streptomyces bottropensis ATCC 25435</name>
    <dbReference type="NCBI Taxonomy" id="1054862"/>
    <lineage>
        <taxon>Bacteria</taxon>
        <taxon>Bacillati</taxon>
        <taxon>Actinomycetota</taxon>
        <taxon>Actinomycetes</taxon>
        <taxon>Kitasatosporales</taxon>
        <taxon>Streptomycetaceae</taxon>
        <taxon>Streptomyces</taxon>
    </lineage>
</organism>
<dbReference type="InterPro" id="IPR023393">
    <property type="entry name" value="START-like_dom_sf"/>
</dbReference>
<gene>
    <name evidence="1" type="ORF">SBD_2501</name>
</gene>
<evidence type="ECO:0000313" key="1">
    <source>
        <dbReference type="EMBL" id="EMF55188.1"/>
    </source>
</evidence>
<dbReference type="EMBL" id="KB405067">
    <property type="protein sequence ID" value="EMF55188.1"/>
    <property type="molecule type" value="Genomic_DNA"/>
</dbReference>
<reference evidence="2" key="1">
    <citation type="journal article" date="2013" name="Genome Announc.">
        <title>Draft Genome Sequence of Streptomyces bottropensis ATCC 25435, a Bottromycin-Producing Actinomycete.</title>
        <authorList>
            <person name="Zhang H."/>
            <person name="Zhou W."/>
            <person name="Zhuang Y."/>
            <person name="Liang X."/>
            <person name="Liu T."/>
        </authorList>
    </citation>
    <scope>NUCLEOTIDE SEQUENCE [LARGE SCALE GENOMIC DNA]</scope>
    <source>
        <strain evidence="2">ATCC 25435</strain>
    </source>
</reference>
<evidence type="ECO:0008006" key="3">
    <source>
        <dbReference type="Google" id="ProtNLM"/>
    </source>
</evidence>
<protein>
    <recommendedName>
        <fullName evidence="3">ATPase</fullName>
    </recommendedName>
</protein>
<accession>M3F142</accession>
<proteinExistence type="predicted"/>
<evidence type="ECO:0000313" key="2">
    <source>
        <dbReference type="Proteomes" id="UP000030760"/>
    </source>
</evidence>
<dbReference type="Proteomes" id="UP000030760">
    <property type="component" value="Unassembled WGS sequence"/>
</dbReference>
<name>M3F142_9ACTN</name>
<dbReference type="CDD" id="cd07814">
    <property type="entry name" value="SRPBCC_CalC_Aha1-like"/>
    <property type="match status" value="1"/>
</dbReference>
<dbReference type="AlphaFoldDB" id="M3F142"/>
<dbReference type="Gene3D" id="3.30.530.20">
    <property type="match status" value="1"/>
</dbReference>